<protein>
    <submittedName>
        <fullName evidence="12">Uncharacterized protein</fullName>
    </submittedName>
</protein>
<dbReference type="PANTHER" id="PTHR10791:SF30">
    <property type="entry name" value="SUGAR TRANSPORTER SWEET1"/>
    <property type="match status" value="1"/>
</dbReference>
<evidence type="ECO:0000256" key="3">
    <source>
        <dbReference type="ARBA" id="ARBA00022448"/>
    </source>
</evidence>
<dbReference type="HOGENOM" id="CLU_2577125_0_0_1"/>
<evidence type="ECO:0000256" key="5">
    <source>
        <dbReference type="ARBA" id="ARBA00022597"/>
    </source>
</evidence>
<dbReference type="eggNOG" id="KOG1623">
    <property type="taxonomic scope" value="Eukaryota"/>
</dbReference>
<evidence type="ECO:0000313" key="13">
    <source>
        <dbReference type="Proteomes" id="UP000008694"/>
    </source>
</evidence>
<evidence type="ECO:0000256" key="4">
    <source>
        <dbReference type="ARBA" id="ARBA00022475"/>
    </source>
</evidence>
<dbReference type="AlphaFoldDB" id="D7M8Z7"/>
<comment type="function">
    <text evidence="10">Mediates both low-affinity uptake and efflux of sugar across the plasma membrane.</text>
</comment>
<accession>D7M8Z7</accession>
<keyword evidence="6 11" id="KW-0812">Transmembrane</keyword>
<feature type="transmembrane region" description="Helical" evidence="11">
    <location>
        <begin position="16"/>
        <end position="35"/>
    </location>
</feature>
<evidence type="ECO:0000256" key="2">
    <source>
        <dbReference type="ARBA" id="ARBA00007809"/>
    </source>
</evidence>
<keyword evidence="5" id="KW-0762">Sugar transport</keyword>
<proteinExistence type="inferred from homology"/>
<gene>
    <name evidence="12" type="ORF">ARALYDRAFT_914201</name>
</gene>
<keyword evidence="3" id="KW-0813">Transport</keyword>
<reference evidence="13" key="1">
    <citation type="journal article" date="2011" name="Nat. Genet.">
        <title>The Arabidopsis lyrata genome sequence and the basis of rapid genome size change.</title>
        <authorList>
            <person name="Hu T.T."/>
            <person name="Pattyn P."/>
            <person name="Bakker E.G."/>
            <person name="Cao J."/>
            <person name="Cheng J.-F."/>
            <person name="Clark R.M."/>
            <person name="Fahlgren N."/>
            <person name="Fawcett J.A."/>
            <person name="Grimwood J."/>
            <person name="Gundlach H."/>
            <person name="Haberer G."/>
            <person name="Hollister J.D."/>
            <person name="Ossowski S."/>
            <person name="Ottilar R.P."/>
            <person name="Salamov A.A."/>
            <person name="Schneeberger K."/>
            <person name="Spannagl M."/>
            <person name="Wang X."/>
            <person name="Yang L."/>
            <person name="Nasrallah M.E."/>
            <person name="Bergelson J."/>
            <person name="Carrington J.C."/>
            <person name="Gaut B.S."/>
            <person name="Schmutz J."/>
            <person name="Mayer K.F.X."/>
            <person name="Van de Peer Y."/>
            <person name="Grigoriev I.V."/>
            <person name="Nordborg M."/>
            <person name="Weigel D."/>
            <person name="Guo Y.-L."/>
        </authorList>
    </citation>
    <scope>NUCLEOTIDE SEQUENCE [LARGE SCALE GENOMIC DNA]</scope>
    <source>
        <strain evidence="13">cv. MN47</strain>
    </source>
</reference>
<evidence type="ECO:0000256" key="8">
    <source>
        <dbReference type="ARBA" id="ARBA00022989"/>
    </source>
</evidence>
<keyword evidence="9 11" id="KW-0472">Membrane</keyword>
<comment type="subcellular location">
    <subcellularLocation>
        <location evidence="1">Cell membrane</location>
        <topology evidence="1">Multi-pass membrane protein</topology>
    </subcellularLocation>
</comment>
<keyword evidence="8 11" id="KW-1133">Transmembrane helix</keyword>
<evidence type="ECO:0000256" key="10">
    <source>
        <dbReference type="ARBA" id="ARBA00037238"/>
    </source>
</evidence>
<dbReference type="Gramene" id="scaffold_701943.1">
    <property type="protein sequence ID" value="scaffold_701943.1"/>
    <property type="gene ID" value="scaffold_701943.1"/>
</dbReference>
<dbReference type="EMBL" id="GL348719">
    <property type="protein sequence ID" value="EFH43943.1"/>
    <property type="molecule type" value="Genomic_DNA"/>
</dbReference>
<keyword evidence="4" id="KW-1003">Cell membrane</keyword>
<organism evidence="13">
    <name type="scientific">Arabidopsis lyrata subsp. lyrata</name>
    <name type="common">Lyre-leaved rock-cress</name>
    <dbReference type="NCBI Taxonomy" id="81972"/>
    <lineage>
        <taxon>Eukaryota</taxon>
        <taxon>Viridiplantae</taxon>
        <taxon>Streptophyta</taxon>
        <taxon>Embryophyta</taxon>
        <taxon>Tracheophyta</taxon>
        <taxon>Spermatophyta</taxon>
        <taxon>Magnoliopsida</taxon>
        <taxon>eudicotyledons</taxon>
        <taxon>Gunneridae</taxon>
        <taxon>Pentapetalae</taxon>
        <taxon>rosids</taxon>
        <taxon>malvids</taxon>
        <taxon>Brassicales</taxon>
        <taxon>Brassicaceae</taxon>
        <taxon>Camelineae</taxon>
        <taxon>Arabidopsis</taxon>
    </lineage>
</organism>
<evidence type="ECO:0000256" key="7">
    <source>
        <dbReference type="ARBA" id="ARBA00022737"/>
    </source>
</evidence>
<evidence type="ECO:0000256" key="6">
    <source>
        <dbReference type="ARBA" id="ARBA00022692"/>
    </source>
</evidence>
<dbReference type="InterPro" id="IPR047664">
    <property type="entry name" value="SWEET"/>
</dbReference>
<feature type="transmembrane region" description="Helical" evidence="11">
    <location>
        <begin position="41"/>
        <end position="63"/>
    </location>
</feature>
<keyword evidence="13" id="KW-1185">Reference proteome</keyword>
<evidence type="ECO:0000256" key="9">
    <source>
        <dbReference type="ARBA" id="ARBA00023136"/>
    </source>
</evidence>
<dbReference type="PANTHER" id="PTHR10791">
    <property type="entry name" value="RAG1-ACTIVATING PROTEIN 1"/>
    <property type="match status" value="1"/>
</dbReference>
<dbReference type="Gene3D" id="1.20.1280.290">
    <property type="match status" value="1"/>
</dbReference>
<evidence type="ECO:0000313" key="12">
    <source>
        <dbReference type="EMBL" id="EFH43943.1"/>
    </source>
</evidence>
<dbReference type="Proteomes" id="UP000008694">
    <property type="component" value="Unassembled WGS sequence"/>
</dbReference>
<comment type="similarity">
    <text evidence="2">Belongs to the SWEET sugar transporter family.</text>
</comment>
<dbReference type="InterPro" id="IPR004316">
    <property type="entry name" value="SWEET_rpt"/>
</dbReference>
<dbReference type="STRING" id="81972.D7M8Z7"/>
<dbReference type="GO" id="GO:0051119">
    <property type="term" value="F:sugar transmembrane transporter activity"/>
    <property type="evidence" value="ECO:0007669"/>
    <property type="project" value="InterPro"/>
</dbReference>
<name>D7M8Z7_ARALL</name>
<dbReference type="Pfam" id="PF03083">
    <property type="entry name" value="MtN3_slv"/>
    <property type="match status" value="1"/>
</dbReference>
<keyword evidence="7" id="KW-0677">Repeat</keyword>
<dbReference type="GO" id="GO:0005886">
    <property type="term" value="C:plasma membrane"/>
    <property type="evidence" value="ECO:0007669"/>
    <property type="project" value="UniProtKB-SubCell"/>
</dbReference>
<evidence type="ECO:0000256" key="1">
    <source>
        <dbReference type="ARBA" id="ARBA00004651"/>
    </source>
</evidence>
<evidence type="ECO:0000256" key="11">
    <source>
        <dbReference type="SAM" id="Phobius"/>
    </source>
</evidence>
<sequence>MQMKVVRTKSVEHMSFLVAFAMFANATVWTVVSLLPVDPIMFVSFVLCTLLGLVQVVVYAVYYRFTQRIIAARKAQVEIII</sequence>